<evidence type="ECO:0000313" key="2">
    <source>
        <dbReference type="Proteomes" id="UP000789375"/>
    </source>
</evidence>
<evidence type="ECO:0000313" key="1">
    <source>
        <dbReference type="EMBL" id="CAG8663016.1"/>
    </source>
</evidence>
<reference evidence="1" key="1">
    <citation type="submission" date="2021-06" db="EMBL/GenBank/DDBJ databases">
        <authorList>
            <person name="Kallberg Y."/>
            <person name="Tangrot J."/>
            <person name="Rosling A."/>
        </authorList>
    </citation>
    <scope>NUCLEOTIDE SEQUENCE</scope>
    <source>
        <strain evidence="1">87-6 pot B 2015</strain>
    </source>
</reference>
<dbReference type="Proteomes" id="UP000789375">
    <property type="component" value="Unassembled WGS sequence"/>
</dbReference>
<name>A0A9N9HCA3_FUNMO</name>
<sequence>MDDNELNDDFSEYIDVEDSLSRLSKAASFTTISKRLSLLESTSSQLTKKLKLSSKSEKSFV</sequence>
<dbReference type="AlphaFoldDB" id="A0A9N9HCA3"/>
<organism evidence="1 2">
    <name type="scientific">Funneliformis mosseae</name>
    <name type="common">Endomycorrhizal fungus</name>
    <name type="synonym">Glomus mosseae</name>
    <dbReference type="NCBI Taxonomy" id="27381"/>
    <lineage>
        <taxon>Eukaryota</taxon>
        <taxon>Fungi</taxon>
        <taxon>Fungi incertae sedis</taxon>
        <taxon>Mucoromycota</taxon>
        <taxon>Glomeromycotina</taxon>
        <taxon>Glomeromycetes</taxon>
        <taxon>Glomerales</taxon>
        <taxon>Glomeraceae</taxon>
        <taxon>Funneliformis</taxon>
    </lineage>
</organism>
<accession>A0A9N9HCA3</accession>
<comment type="caution">
    <text evidence="1">The sequence shown here is derived from an EMBL/GenBank/DDBJ whole genome shotgun (WGS) entry which is preliminary data.</text>
</comment>
<proteinExistence type="predicted"/>
<dbReference type="EMBL" id="CAJVPP010005303">
    <property type="protein sequence ID" value="CAG8663016.1"/>
    <property type="molecule type" value="Genomic_DNA"/>
</dbReference>
<feature type="non-terminal residue" evidence="1">
    <location>
        <position position="61"/>
    </location>
</feature>
<keyword evidence="2" id="KW-1185">Reference proteome</keyword>
<protein>
    <submittedName>
        <fullName evidence="1">4626_t:CDS:1</fullName>
    </submittedName>
</protein>
<gene>
    <name evidence="1" type="ORF">FMOSSE_LOCUS12036</name>
</gene>